<accession>A0A183D2I8</accession>
<evidence type="ECO:0000313" key="3">
    <source>
        <dbReference type="WBParaSite" id="GPUH_0000293401-mRNA-1"/>
    </source>
</evidence>
<dbReference type="EMBL" id="UYRT01004689">
    <property type="protein sequence ID" value="VDK37013.1"/>
    <property type="molecule type" value="Genomic_DNA"/>
</dbReference>
<name>A0A183D2I8_9BILA</name>
<evidence type="ECO:0000313" key="1">
    <source>
        <dbReference type="EMBL" id="VDK37013.1"/>
    </source>
</evidence>
<organism evidence="3">
    <name type="scientific">Gongylonema pulchrum</name>
    <dbReference type="NCBI Taxonomy" id="637853"/>
    <lineage>
        <taxon>Eukaryota</taxon>
        <taxon>Metazoa</taxon>
        <taxon>Ecdysozoa</taxon>
        <taxon>Nematoda</taxon>
        <taxon>Chromadorea</taxon>
        <taxon>Rhabditida</taxon>
        <taxon>Spirurina</taxon>
        <taxon>Spiruromorpha</taxon>
        <taxon>Spiruroidea</taxon>
        <taxon>Gongylonematidae</taxon>
        <taxon>Gongylonema</taxon>
    </lineage>
</organism>
<dbReference type="AlphaFoldDB" id="A0A183D2I8"/>
<protein>
    <submittedName>
        <fullName evidence="3">SKICH domain-containing protein</fullName>
    </submittedName>
</protein>
<proteinExistence type="predicted"/>
<gene>
    <name evidence="1" type="ORF">GPUH_LOCUS2929</name>
</gene>
<keyword evidence="2" id="KW-1185">Reference proteome</keyword>
<sequence length="142" mass="16747">MEIVHFDLLDHNPIREYEFFVQMFGSTDHVQVQTQTGDDNMECYCQTDGPERETIWTQIPYSDTQGWGTVSTVDASSYQHLNVEDPELKHYKTSYFHKERFRRFISTAGQVYFYTYSRLPVIYILVNWNPKDALGLEDSVNL</sequence>
<reference evidence="3" key="1">
    <citation type="submission" date="2016-06" db="UniProtKB">
        <authorList>
            <consortium name="WormBaseParasite"/>
        </authorList>
    </citation>
    <scope>IDENTIFICATION</scope>
</reference>
<dbReference type="Proteomes" id="UP000271098">
    <property type="component" value="Unassembled WGS sequence"/>
</dbReference>
<dbReference type="OrthoDB" id="2162425at2759"/>
<dbReference type="WBParaSite" id="GPUH_0000293401-mRNA-1">
    <property type="protein sequence ID" value="GPUH_0000293401-mRNA-1"/>
    <property type="gene ID" value="GPUH_0000293401"/>
</dbReference>
<evidence type="ECO:0000313" key="2">
    <source>
        <dbReference type="Proteomes" id="UP000271098"/>
    </source>
</evidence>
<reference evidence="1 2" key="2">
    <citation type="submission" date="2018-11" db="EMBL/GenBank/DDBJ databases">
        <authorList>
            <consortium name="Pathogen Informatics"/>
        </authorList>
    </citation>
    <scope>NUCLEOTIDE SEQUENCE [LARGE SCALE GENOMIC DNA]</scope>
</reference>